<dbReference type="SUPFAM" id="SSF47781">
    <property type="entry name" value="RuvA domain 2-like"/>
    <property type="match status" value="1"/>
</dbReference>
<dbReference type="Proteomes" id="UP000389128">
    <property type="component" value="Unassembled WGS sequence"/>
</dbReference>
<dbReference type="RefSeq" id="WP_148577935.1">
    <property type="nucleotide sequence ID" value="NZ_SDKK01000004.1"/>
</dbReference>
<dbReference type="InterPro" id="IPR010994">
    <property type="entry name" value="RuvA_2-like"/>
</dbReference>
<dbReference type="Pfam" id="PF12836">
    <property type="entry name" value="HHH_3"/>
    <property type="match status" value="1"/>
</dbReference>
<protein>
    <recommendedName>
        <fullName evidence="3">Helix-hairpin-helix domain-containing protein</fullName>
    </recommendedName>
</protein>
<keyword evidence="2" id="KW-1185">Reference proteome</keyword>
<evidence type="ECO:0000313" key="2">
    <source>
        <dbReference type="Proteomes" id="UP000389128"/>
    </source>
</evidence>
<dbReference type="Gene3D" id="1.10.150.320">
    <property type="entry name" value="Photosystem II 12 kDa extrinsic protein"/>
    <property type="match status" value="1"/>
</dbReference>
<name>A0A6C2D568_9RHOO</name>
<accession>A0A6C2D568</accession>
<dbReference type="EMBL" id="SDKK01000004">
    <property type="protein sequence ID" value="TYC60732.1"/>
    <property type="molecule type" value="Genomic_DNA"/>
</dbReference>
<sequence>MHTQNTLQAASGLSASAVRIGSNHGYAFDGDNVRLDAELLIGNPEAAAAQDWALQLWACDAPFDGVAIRGTKVAELPVANQAWISALTPAFPPAGRAEHSMVLVLASGQDGSFDQVNDYANFPQTEIFVQPRLTGTTGFSLAEDSVTLNVDAIDNPRSADNLSGSLSLELWAYADSKPEGIQLAAANLGSLAGQNSWYELAIDAPLIAKPAGTWNIALLLREWTNAGYVTRDFANFALPVSWAAEAAPEAKPAAVAKPAAKPAAAPKAAAAKAVAPKAAEPKAAAAKAAPKVAAAPASVSVNKASEAELAAVKSLPKAVAAAIVAARPFKTLDELVKVKGMGVKMLDKLKGSLSL</sequence>
<gene>
    <name evidence="1" type="ORF">ETQ85_04865</name>
</gene>
<dbReference type="AlphaFoldDB" id="A0A6C2D568"/>
<evidence type="ECO:0008006" key="3">
    <source>
        <dbReference type="Google" id="ProtNLM"/>
    </source>
</evidence>
<proteinExistence type="predicted"/>
<evidence type="ECO:0000313" key="1">
    <source>
        <dbReference type="EMBL" id="TYC60732.1"/>
    </source>
</evidence>
<comment type="caution">
    <text evidence="1">The sequence shown here is derived from an EMBL/GenBank/DDBJ whole genome shotgun (WGS) entry which is preliminary data.</text>
</comment>
<reference evidence="1 2" key="1">
    <citation type="submission" date="2019-01" db="EMBL/GenBank/DDBJ databases">
        <title>Zoogloea oleivorans genome sequencing and assembly.</title>
        <authorList>
            <person name="Tancsics A."/>
            <person name="Farkas M."/>
            <person name="Kriszt B."/>
            <person name="Maroti G."/>
            <person name="Horvath B."/>
        </authorList>
    </citation>
    <scope>NUCLEOTIDE SEQUENCE [LARGE SCALE GENOMIC DNA]</scope>
    <source>
        <strain evidence="1 2">Buc</strain>
    </source>
</reference>
<organism evidence="1 2">
    <name type="scientific">Zoogloea oleivorans</name>
    <dbReference type="NCBI Taxonomy" id="1552750"/>
    <lineage>
        <taxon>Bacteria</taxon>
        <taxon>Pseudomonadati</taxon>
        <taxon>Pseudomonadota</taxon>
        <taxon>Betaproteobacteria</taxon>
        <taxon>Rhodocyclales</taxon>
        <taxon>Zoogloeaceae</taxon>
        <taxon>Zoogloea</taxon>
    </lineage>
</organism>
<dbReference type="OrthoDB" id="9179253at2"/>